<proteinExistence type="predicted"/>
<keyword evidence="2" id="KW-1185">Reference proteome</keyword>
<dbReference type="Proteomes" id="UP000741013">
    <property type="component" value="Unassembled WGS sequence"/>
</dbReference>
<evidence type="ECO:0000313" key="1">
    <source>
        <dbReference type="EMBL" id="MBP2178939.1"/>
    </source>
</evidence>
<dbReference type="Pfam" id="PF16157">
    <property type="entry name" value="DUF4865"/>
    <property type="match status" value="1"/>
</dbReference>
<reference evidence="1 2" key="1">
    <citation type="submission" date="2021-03" db="EMBL/GenBank/DDBJ databases">
        <title>Sequencing the genomes of 1000 actinobacteria strains.</title>
        <authorList>
            <person name="Klenk H.-P."/>
        </authorList>
    </citation>
    <scope>NUCLEOTIDE SEQUENCE [LARGE SCALE GENOMIC DNA]</scope>
    <source>
        <strain evidence="1 2">DSM 45510</strain>
    </source>
</reference>
<evidence type="ECO:0008006" key="3">
    <source>
        <dbReference type="Google" id="ProtNLM"/>
    </source>
</evidence>
<sequence length="193" mass="21223">MQAMQYEITLPADYDMGIIRHRVATRGSALDAFDGLGFKAYCVRERGVHGSPVNQYAPFYWWDSTKGMNRFLWGDGFRGLCDDFGRPPIAHWLGIEVARGPARRATTAIRTSESIVDGEAPADAVARAQFAVGDSVYTTVLAVDLRRWELTRFTLYDGEPLVSDGIRYQVLHLSDPGHSVPASSAVPRASAAS</sequence>
<organism evidence="1 2">
    <name type="scientific">Amycolatopsis magusensis</name>
    <dbReference type="NCBI Taxonomy" id="882444"/>
    <lineage>
        <taxon>Bacteria</taxon>
        <taxon>Bacillati</taxon>
        <taxon>Actinomycetota</taxon>
        <taxon>Actinomycetes</taxon>
        <taxon>Pseudonocardiales</taxon>
        <taxon>Pseudonocardiaceae</taxon>
        <taxon>Amycolatopsis</taxon>
    </lineage>
</organism>
<comment type="caution">
    <text evidence="1">The sequence shown here is derived from an EMBL/GenBank/DDBJ whole genome shotgun (WGS) entry which is preliminary data.</text>
</comment>
<protein>
    <recommendedName>
        <fullName evidence="3">DUF4865 domain-containing protein</fullName>
    </recommendedName>
</protein>
<dbReference type="EMBL" id="JAGGMS010000001">
    <property type="protein sequence ID" value="MBP2178939.1"/>
    <property type="molecule type" value="Genomic_DNA"/>
</dbReference>
<dbReference type="RefSeq" id="WP_209662641.1">
    <property type="nucleotide sequence ID" value="NZ_JAGGMS010000001.1"/>
</dbReference>
<evidence type="ECO:0000313" key="2">
    <source>
        <dbReference type="Proteomes" id="UP000741013"/>
    </source>
</evidence>
<gene>
    <name evidence="1" type="ORF">JOM49_000465</name>
</gene>
<name>A0ABS4PHR1_9PSEU</name>
<accession>A0ABS4PHR1</accession>
<dbReference type="InterPro" id="IPR032349">
    <property type="entry name" value="DUF4865"/>
</dbReference>